<proteinExistence type="predicted"/>
<protein>
    <submittedName>
        <fullName evidence="1">Uncharacterized protein</fullName>
    </submittedName>
</protein>
<accession>A0A9N8HY20</accession>
<comment type="caution">
    <text evidence="1">The sequence shown here is derived from an EMBL/GenBank/DDBJ whole genome shotgun (WGS) entry which is preliminary data.</text>
</comment>
<evidence type="ECO:0000313" key="2">
    <source>
        <dbReference type="Proteomes" id="UP001153069"/>
    </source>
</evidence>
<dbReference type="AlphaFoldDB" id="A0A9N8HY20"/>
<evidence type="ECO:0000313" key="1">
    <source>
        <dbReference type="EMBL" id="CAB9529902.1"/>
    </source>
</evidence>
<keyword evidence="2" id="KW-1185">Reference proteome</keyword>
<organism evidence="1 2">
    <name type="scientific">Seminavis robusta</name>
    <dbReference type="NCBI Taxonomy" id="568900"/>
    <lineage>
        <taxon>Eukaryota</taxon>
        <taxon>Sar</taxon>
        <taxon>Stramenopiles</taxon>
        <taxon>Ochrophyta</taxon>
        <taxon>Bacillariophyta</taxon>
        <taxon>Bacillariophyceae</taxon>
        <taxon>Bacillariophycidae</taxon>
        <taxon>Naviculales</taxon>
        <taxon>Naviculaceae</taxon>
        <taxon>Seminavis</taxon>
    </lineage>
</organism>
<gene>
    <name evidence="1" type="ORF">SEMRO_2665_G334130.1</name>
</gene>
<dbReference type="Proteomes" id="UP001153069">
    <property type="component" value="Unassembled WGS sequence"/>
</dbReference>
<sequence length="158" mass="17839">MPWQLMATTTEERAEIAARASVRVTHGKGRQEVHIQGQANLLVWKEDDEQDRAATTVPRFLLRIAAVRVNGEDKTCTCNVEMPQNKWIIAQPVERRSANGNHVAYEVSITCPVEGNDTEVYSILLRLPIIGGNRATQELFFAAISFASQYYYDDKDLE</sequence>
<reference evidence="1" key="1">
    <citation type="submission" date="2020-06" db="EMBL/GenBank/DDBJ databases">
        <authorList>
            <consortium name="Plant Systems Biology data submission"/>
        </authorList>
    </citation>
    <scope>NUCLEOTIDE SEQUENCE</scope>
    <source>
        <strain evidence="1">D6</strain>
    </source>
</reference>
<dbReference type="EMBL" id="CAICTM010002663">
    <property type="protein sequence ID" value="CAB9529902.1"/>
    <property type="molecule type" value="Genomic_DNA"/>
</dbReference>
<name>A0A9N8HY20_9STRA</name>